<dbReference type="OrthoDB" id="7158585at2"/>
<feature type="domain" description="EamA" evidence="7">
    <location>
        <begin position="18"/>
        <end position="141"/>
    </location>
</feature>
<feature type="transmembrane region" description="Helical" evidence="6">
    <location>
        <begin position="16"/>
        <end position="36"/>
    </location>
</feature>
<feature type="transmembrane region" description="Helical" evidence="6">
    <location>
        <begin position="68"/>
        <end position="90"/>
    </location>
</feature>
<keyword evidence="4 6" id="KW-1133">Transmembrane helix</keyword>
<keyword evidence="9" id="KW-1185">Reference proteome</keyword>
<evidence type="ECO:0000259" key="7">
    <source>
        <dbReference type="Pfam" id="PF00892"/>
    </source>
</evidence>
<dbReference type="InterPro" id="IPR000620">
    <property type="entry name" value="EamA_dom"/>
</dbReference>
<evidence type="ECO:0000313" key="8">
    <source>
        <dbReference type="EMBL" id="RED49044.1"/>
    </source>
</evidence>
<feature type="transmembrane region" description="Helical" evidence="6">
    <location>
        <begin position="245"/>
        <end position="265"/>
    </location>
</feature>
<dbReference type="Proteomes" id="UP000256845">
    <property type="component" value="Unassembled WGS sequence"/>
</dbReference>
<evidence type="ECO:0000256" key="4">
    <source>
        <dbReference type="ARBA" id="ARBA00022989"/>
    </source>
</evidence>
<dbReference type="InterPro" id="IPR050638">
    <property type="entry name" value="AA-Vitamin_Transporters"/>
</dbReference>
<dbReference type="PANTHER" id="PTHR32322">
    <property type="entry name" value="INNER MEMBRANE TRANSPORTER"/>
    <property type="match status" value="1"/>
</dbReference>
<feature type="transmembrane region" description="Helical" evidence="6">
    <location>
        <begin position="42"/>
        <end position="61"/>
    </location>
</feature>
<comment type="subcellular location">
    <subcellularLocation>
        <location evidence="1">Membrane</location>
        <topology evidence="1">Multi-pass membrane protein</topology>
    </subcellularLocation>
</comment>
<dbReference type="GO" id="GO:0016020">
    <property type="term" value="C:membrane"/>
    <property type="evidence" value="ECO:0007669"/>
    <property type="project" value="UniProtKB-SubCell"/>
</dbReference>
<dbReference type="RefSeq" id="WP_115937256.1">
    <property type="nucleotide sequence ID" value="NZ_QRDW01000006.1"/>
</dbReference>
<feature type="transmembrane region" description="Helical" evidence="6">
    <location>
        <begin position="271"/>
        <end position="288"/>
    </location>
</feature>
<organism evidence="8 9">
    <name type="scientific">Aestuariispira insulae</name>
    <dbReference type="NCBI Taxonomy" id="1461337"/>
    <lineage>
        <taxon>Bacteria</taxon>
        <taxon>Pseudomonadati</taxon>
        <taxon>Pseudomonadota</taxon>
        <taxon>Alphaproteobacteria</taxon>
        <taxon>Rhodospirillales</taxon>
        <taxon>Kiloniellaceae</taxon>
        <taxon>Aestuariispira</taxon>
    </lineage>
</organism>
<dbReference type="PANTHER" id="PTHR32322:SF2">
    <property type="entry name" value="EAMA DOMAIN-CONTAINING PROTEIN"/>
    <property type="match status" value="1"/>
</dbReference>
<protein>
    <submittedName>
        <fullName evidence="8">O-acetylserine/cysteine efflux transporter</fullName>
    </submittedName>
</protein>
<sequence length="295" mass="31927">MSVLSSQDQPVSPKEYAVLAAVLILWALNFLAIKFGVSEMPVWTALAVRFSLVSVILLPFIRFPKGQLVPLLVISAVLVPGHFGLLFWAVETTNSVGAVSVIVQMNPAFSILLAWPMFGDKPGVKRIAGLTIAFIGVVVLFYEPAFLDNFRPLILALGSAFCVGAYMVLVRRWQGISPLAIICWTSAFGTPLCWAIALINEPSPLVTLPEVSLKAWLGISYVAVVSSIIAHGSWAWLLRQQPISFLVPFTLLVPVIAMIATTLVLGEDLTWHMAGSCAIVLAGVGLITRSKAFRK</sequence>
<feature type="transmembrane region" description="Helical" evidence="6">
    <location>
        <begin position="153"/>
        <end position="170"/>
    </location>
</feature>
<feature type="domain" description="EamA" evidence="7">
    <location>
        <begin position="153"/>
        <end position="288"/>
    </location>
</feature>
<dbReference type="SUPFAM" id="SSF103481">
    <property type="entry name" value="Multidrug resistance efflux transporter EmrE"/>
    <property type="match status" value="2"/>
</dbReference>
<feature type="transmembrane region" description="Helical" evidence="6">
    <location>
        <begin position="96"/>
        <end position="115"/>
    </location>
</feature>
<evidence type="ECO:0000256" key="3">
    <source>
        <dbReference type="ARBA" id="ARBA00022692"/>
    </source>
</evidence>
<reference evidence="8 9" key="1">
    <citation type="submission" date="2018-07" db="EMBL/GenBank/DDBJ databases">
        <title>Genomic Encyclopedia of Type Strains, Phase III (KMG-III): the genomes of soil and plant-associated and newly described type strains.</title>
        <authorList>
            <person name="Whitman W."/>
        </authorList>
    </citation>
    <scope>NUCLEOTIDE SEQUENCE [LARGE SCALE GENOMIC DNA]</scope>
    <source>
        <strain evidence="8 9">CECT 8488</strain>
    </source>
</reference>
<evidence type="ECO:0000256" key="5">
    <source>
        <dbReference type="ARBA" id="ARBA00023136"/>
    </source>
</evidence>
<feature type="transmembrane region" description="Helical" evidence="6">
    <location>
        <begin position="127"/>
        <end position="147"/>
    </location>
</feature>
<evidence type="ECO:0000313" key="9">
    <source>
        <dbReference type="Proteomes" id="UP000256845"/>
    </source>
</evidence>
<evidence type="ECO:0000256" key="1">
    <source>
        <dbReference type="ARBA" id="ARBA00004141"/>
    </source>
</evidence>
<comment type="similarity">
    <text evidence="2">Belongs to the EamA transporter family.</text>
</comment>
<name>A0A3D9HHX3_9PROT</name>
<keyword evidence="5 6" id="KW-0472">Membrane</keyword>
<dbReference type="EMBL" id="QRDW01000006">
    <property type="protein sequence ID" value="RED49044.1"/>
    <property type="molecule type" value="Genomic_DNA"/>
</dbReference>
<keyword evidence="3 6" id="KW-0812">Transmembrane</keyword>
<dbReference type="InterPro" id="IPR037185">
    <property type="entry name" value="EmrE-like"/>
</dbReference>
<dbReference type="AlphaFoldDB" id="A0A3D9HHX3"/>
<accession>A0A3D9HHX3</accession>
<comment type="caution">
    <text evidence="8">The sequence shown here is derived from an EMBL/GenBank/DDBJ whole genome shotgun (WGS) entry which is preliminary data.</text>
</comment>
<evidence type="ECO:0000256" key="2">
    <source>
        <dbReference type="ARBA" id="ARBA00007362"/>
    </source>
</evidence>
<gene>
    <name evidence="8" type="ORF">DFP90_10621</name>
</gene>
<dbReference type="Pfam" id="PF00892">
    <property type="entry name" value="EamA"/>
    <property type="match status" value="2"/>
</dbReference>
<feature type="transmembrane region" description="Helical" evidence="6">
    <location>
        <begin position="219"/>
        <end position="238"/>
    </location>
</feature>
<evidence type="ECO:0000256" key="6">
    <source>
        <dbReference type="SAM" id="Phobius"/>
    </source>
</evidence>
<proteinExistence type="inferred from homology"/>